<name>A0ACC0H6P5_9ERIC</name>
<accession>A0ACC0H6P5</accession>
<comment type="caution">
    <text evidence="1">The sequence shown here is derived from an EMBL/GenBank/DDBJ whole genome shotgun (WGS) entry which is preliminary data.</text>
</comment>
<organism evidence="1 2">
    <name type="scientific">Camellia lanceoleosa</name>
    <dbReference type="NCBI Taxonomy" id="1840588"/>
    <lineage>
        <taxon>Eukaryota</taxon>
        <taxon>Viridiplantae</taxon>
        <taxon>Streptophyta</taxon>
        <taxon>Embryophyta</taxon>
        <taxon>Tracheophyta</taxon>
        <taxon>Spermatophyta</taxon>
        <taxon>Magnoliopsida</taxon>
        <taxon>eudicotyledons</taxon>
        <taxon>Gunneridae</taxon>
        <taxon>Pentapetalae</taxon>
        <taxon>asterids</taxon>
        <taxon>Ericales</taxon>
        <taxon>Theaceae</taxon>
        <taxon>Camellia</taxon>
    </lineage>
</organism>
<keyword evidence="2" id="KW-1185">Reference proteome</keyword>
<sequence length="197" mass="21584">MFSLGHDHHLPQKSFQIKQDDKFFSRLLSKETSSPKAEASCRVLYYGGACGSVPFMWESQPGTPKNPLSDTSLPPLIPPPSYKFSPNPKTKSRQKPSKPSFLFTIFSRKSIASKKDHVSPPSLSSSSISSSYSSGSFSSPSIPMMNHRRSTVHFGADDGDDDQNGSPTSILCCGVRNGFSKEFRGGSRSKVNIKYPL</sequence>
<evidence type="ECO:0000313" key="2">
    <source>
        <dbReference type="Proteomes" id="UP001060215"/>
    </source>
</evidence>
<proteinExistence type="predicted"/>
<dbReference type="EMBL" id="CM045764">
    <property type="protein sequence ID" value="KAI8008265.1"/>
    <property type="molecule type" value="Genomic_DNA"/>
</dbReference>
<reference evidence="1 2" key="1">
    <citation type="journal article" date="2022" name="Plant J.">
        <title>Chromosome-level genome of Camellia lanceoleosa provides a valuable resource for understanding genome evolution and self-incompatibility.</title>
        <authorList>
            <person name="Gong W."/>
            <person name="Xiao S."/>
            <person name="Wang L."/>
            <person name="Liao Z."/>
            <person name="Chang Y."/>
            <person name="Mo W."/>
            <person name="Hu G."/>
            <person name="Li W."/>
            <person name="Zhao G."/>
            <person name="Zhu H."/>
            <person name="Hu X."/>
            <person name="Ji K."/>
            <person name="Xiang X."/>
            <person name="Song Q."/>
            <person name="Yuan D."/>
            <person name="Jin S."/>
            <person name="Zhang L."/>
        </authorList>
    </citation>
    <scope>NUCLEOTIDE SEQUENCE [LARGE SCALE GENOMIC DNA]</scope>
    <source>
        <strain evidence="1">SQ_2022a</strain>
    </source>
</reference>
<evidence type="ECO:0000313" key="1">
    <source>
        <dbReference type="EMBL" id="KAI8008265.1"/>
    </source>
</evidence>
<dbReference type="Proteomes" id="UP001060215">
    <property type="component" value="Chromosome 7"/>
</dbReference>
<gene>
    <name evidence="1" type="ORF">LOK49_LG07G00784</name>
</gene>
<protein>
    <submittedName>
        <fullName evidence="1">Uncharacterized protein</fullName>
    </submittedName>
</protein>